<keyword evidence="2 4" id="KW-0808">Transferase</keyword>
<name>A0AAE0YPK9_9GAST</name>
<feature type="binding site" evidence="4">
    <location>
        <position position="368"/>
    </location>
    <ligand>
        <name>Zn(2+)</name>
        <dbReference type="ChEBI" id="CHEBI:29105"/>
    </ligand>
</feature>
<dbReference type="InterPro" id="IPR036589">
    <property type="entry name" value="HCY_dom_sf"/>
</dbReference>
<gene>
    <name evidence="6" type="ORF">RRG08_006232</name>
</gene>
<comment type="pathway">
    <text evidence="3">Amino-acid biosynthesis; L-methionine biosynthesis via de novo pathway.</text>
</comment>
<protein>
    <recommendedName>
        <fullName evidence="5">Hcy-binding domain-containing protein</fullName>
    </recommendedName>
</protein>
<comment type="cofactor">
    <cofactor evidence="4">
        <name>Zn(2+)</name>
        <dbReference type="ChEBI" id="CHEBI:29105"/>
    </cofactor>
</comment>
<evidence type="ECO:0000256" key="1">
    <source>
        <dbReference type="ARBA" id="ARBA00022603"/>
    </source>
</evidence>
<dbReference type="InterPro" id="IPR003726">
    <property type="entry name" value="HCY_dom"/>
</dbReference>
<dbReference type="PROSITE" id="PS50970">
    <property type="entry name" value="HCY"/>
    <property type="match status" value="1"/>
</dbReference>
<keyword evidence="7" id="KW-1185">Reference proteome</keyword>
<reference evidence="6" key="1">
    <citation type="journal article" date="2023" name="G3 (Bethesda)">
        <title>A reference genome for the long-term kleptoplast-retaining sea slug Elysia crispata morphotype clarki.</title>
        <authorList>
            <person name="Eastman K.E."/>
            <person name="Pendleton A.L."/>
            <person name="Shaikh M.A."/>
            <person name="Suttiyut T."/>
            <person name="Ogas R."/>
            <person name="Tomko P."/>
            <person name="Gavelis G."/>
            <person name="Widhalm J.R."/>
            <person name="Wisecaver J.H."/>
        </authorList>
    </citation>
    <scope>NUCLEOTIDE SEQUENCE</scope>
    <source>
        <strain evidence="6">ECLA1</strain>
    </source>
</reference>
<evidence type="ECO:0000313" key="6">
    <source>
        <dbReference type="EMBL" id="KAK3753843.1"/>
    </source>
</evidence>
<accession>A0AAE0YPK9</accession>
<proteinExistence type="predicted"/>
<dbReference type="Pfam" id="PF02574">
    <property type="entry name" value="S-methyl_trans"/>
    <property type="match status" value="1"/>
</dbReference>
<evidence type="ECO:0000256" key="3">
    <source>
        <dbReference type="ARBA" id="ARBA00034478"/>
    </source>
</evidence>
<evidence type="ECO:0000313" key="7">
    <source>
        <dbReference type="Proteomes" id="UP001283361"/>
    </source>
</evidence>
<dbReference type="Proteomes" id="UP001283361">
    <property type="component" value="Unassembled WGS sequence"/>
</dbReference>
<dbReference type="GO" id="GO:0032259">
    <property type="term" value="P:methylation"/>
    <property type="evidence" value="ECO:0007669"/>
    <property type="project" value="UniProtKB-KW"/>
</dbReference>
<dbReference type="PANTHER" id="PTHR11103:SF18">
    <property type="entry name" value="SLR1189 PROTEIN"/>
    <property type="match status" value="1"/>
</dbReference>
<dbReference type="AlphaFoldDB" id="A0AAE0YPK9"/>
<dbReference type="GO" id="GO:0008168">
    <property type="term" value="F:methyltransferase activity"/>
    <property type="evidence" value="ECO:0007669"/>
    <property type="project" value="UniProtKB-UniRule"/>
</dbReference>
<comment type="caution">
    <text evidence="6">The sequence shown here is derived from an EMBL/GenBank/DDBJ whole genome shotgun (WGS) entry which is preliminary data.</text>
</comment>
<dbReference type="PANTHER" id="PTHR11103">
    <property type="entry name" value="SLR1189 PROTEIN"/>
    <property type="match status" value="1"/>
</dbReference>
<feature type="binding site" evidence="4">
    <location>
        <position position="367"/>
    </location>
    <ligand>
        <name>Zn(2+)</name>
        <dbReference type="ChEBI" id="CHEBI:29105"/>
    </ligand>
</feature>
<organism evidence="6 7">
    <name type="scientific">Elysia crispata</name>
    <name type="common">lettuce slug</name>
    <dbReference type="NCBI Taxonomy" id="231223"/>
    <lineage>
        <taxon>Eukaryota</taxon>
        <taxon>Metazoa</taxon>
        <taxon>Spiralia</taxon>
        <taxon>Lophotrochozoa</taxon>
        <taxon>Mollusca</taxon>
        <taxon>Gastropoda</taxon>
        <taxon>Heterobranchia</taxon>
        <taxon>Euthyneura</taxon>
        <taxon>Panpulmonata</taxon>
        <taxon>Sacoglossa</taxon>
        <taxon>Placobranchoidea</taxon>
        <taxon>Plakobranchidae</taxon>
        <taxon>Elysia</taxon>
    </lineage>
</organism>
<dbReference type="EMBL" id="JAWDGP010005687">
    <property type="protein sequence ID" value="KAK3753843.1"/>
    <property type="molecule type" value="Genomic_DNA"/>
</dbReference>
<evidence type="ECO:0000259" key="5">
    <source>
        <dbReference type="PROSITE" id="PS50970"/>
    </source>
</evidence>
<keyword evidence="4" id="KW-0862">Zinc</keyword>
<evidence type="ECO:0000256" key="2">
    <source>
        <dbReference type="ARBA" id="ARBA00022679"/>
    </source>
</evidence>
<feature type="domain" description="Hcy-binding" evidence="5">
    <location>
        <begin position="77"/>
        <end position="382"/>
    </location>
</feature>
<keyword evidence="4" id="KW-0479">Metal-binding</keyword>
<dbReference type="SUPFAM" id="SSF82282">
    <property type="entry name" value="Homocysteine S-methyltransferase"/>
    <property type="match status" value="1"/>
</dbReference>
<sequence>MLQTLFDPGFFFVNYPFSNCYALPKAVSHNKFDLIKETFILLCLRVQFSEPEETKSNIVTADHLREIRKSRNMPSSGRFLERLSNGQSLLVAEGYLFEIERRGYLKAGAFVPEVVLEHPHLVKALHEEFVHAGSDVVLAFTYYAHREKLRVIGKEDILENINRKALSIAKEVARETGTLFAGNICNTTVYVRDDEQAKALARSMFKEQVEWAVEAGVDYILAETFDEVGEAMLALEVIKQYGKGTPAVVTLVPSARDVTFDGLSYPEACLRLENAGAAVVGLNCGRGPETILPLIAEIKKVCKGPVACLPVPYRTSCQFKTMQSLVHPKTGEKSFPIDLPAHFVGRSEVLEFGLECKRLGVEYVGLCCGNCSHYMRTLAETYCRQPPASRFSPDMSQHYMYGDKNKFKKYNTEDLVAAKN</sequence>
<keyword evidence="1 4" id="KW-0489">Methyltransferase</keyword>
<dbReference type="GO" id="GO:0046872">
    <property type="term" value="F:metal ion binding"/>
    <property type="evidence" value="ECO:0007669"/>
    <property type="project" value="UniProtKB-KW"/>
</dbReference>
<evidence type="ECO:0000256" key="4">
    <source>
        <dbReference type="PROSITE-ProRule" id="PRU00333"/>
    </source>
</evidence>
<dbReference type="Gene3D" id="3.20.20.330">
    <property type="entry name" value="Homocysteine-binding-like domain"/>
    <property type="match status" value="1"/>
</dbReference>
<feature type="binding site" evidence="4">
    <location>
        <position position="284"/>
    </location>
    <ligand>
        <name>Zn(2+)</name>
        <dbReference type="ChEBI" id="CHEBI:29105"/>
    </ligand>
</feature>